<keyword evidence="5" id="KW-0874">Quinone</keyword>
<name>A0AA36GSU9_CYLNA</name>
<dbReference type="EMBL" id="CATQJL010000223">
    <property type="protein sequence ID" value="CAJ0597643.1"/>
    <property type="molecule type" value="Genomic_DNA"/>
</dbReference>
<feature type="domain" description="Vitamin K epoxide reductase" evidence="13">
    <location>
        <begin position="11"/>
        <end position="158"/>
    </location>
</feature>
<dbReference type="GO" id="GO:0005789">
    <property type="term" value="C:endoplasmic reticulum membrane"/>
    <property type="evidence" value="ECO:0007669"/>
    <property type="project" value="UniProtKB-SubCell"/>
</dbReference>
<keyword evidence="4 12" id="KW-0812">Transmembrane</keyword>
<dbReference type="InterPro" id="IPR038354">
    <property type="entry name" value="VKOR_sf"/>
</dbReference>
<dbReference type="Gene3D" id="1.20.1440.130">
    <property type="entry name" value="VKOR domain"/>
    <property type="match status" value="1"/>
</dbReference>
<keyword evidence="11" id="KW-0676">Redox-active center</keyword>
<evidence type="ECO:0000259" key="13">
    <source>
        <dbReference type="SMART" id="SM00756"/>
    </source>
</evidence>
<sequence length="172" mass="18886">MGKPPTLSSKEVTYASGALHTALAGLLISIYTLYVEFRAEADHEYTALCDISPSVSCTAALLSEYSVGFGIIAPLLGEESIFNQKNSLYGVVGYIFLAVIQLWESRALATVSLVLAVFLNTMSVYLGAALFKLRILCPVCCAIYLVNAVFLYYAYRRSVAATEIKVYKKKRR</sequence>
<comment type="caution">
    <text evidence="14">The sequence shown here is derived from an EMBL/GenBank/DDBJ whole genome shotgun (WGS) entry which is preliminary data.</text>
</comment>
<dbReference type="SMART" id="SM00756">
    <property type="entry name" value="VKc"/>
    <property type="match status" value="1"/>
</dbReference>
<evidence type="ECO:0000256" key="8">
    <source>
        <dbReference type="ARBA" id="ARBA00023002"/>
    </source>
</evidence>
<evidence type="ECO:0000256" key="4">
    <source>
        <dbReference type="ARBA" id="ARBA00022692"/>
    </source>
</evidence>
<evidence type="ECO:0000256" key="10">
    <source>
        <dbReference type="ARBA" id="ARBA00023157"/>
    </source>
</evidence>
<dbReference type="InterPro" id="IPR042406">
    <property type="entry name" value="VKORC1/VKORC1L1"/>
</dbReference>
<dbReference type="AlphaFoldDB" id="A0AA36GSU9"/>
<evidence type="ECO:0000256" key="5">
    <source>
        <dbReference type="ARBA" id="ARBA00022719"/>
    </source>
</evidence>
<evidence type="ECO:0000256" key="9">
    <source>
        <dbReference type="ARBA" id="ARBA00023136"/>
    </source>
</evidence>
<keyword evidence="7 12" id="KW-1133">Transmembrane helix</keyword>
<dbReference type="GO" id="GO:0047057">
    <property type="term" value="F:vitamin-K-epoxide reductase (warfarin-sensitive) activity"/>
    <property type="evidence" value="ECO:0007669"/>
    <property type="project" value="UniProtKB-EC"/>
</dbReference>
<evidence type="ECO:0000256" key="3">
    <source>
        <dbReference type="ARBA" id="ARBA00012278"/>
    </source>
</evidence>
<dbReference type="PANTHER" id="PTHR14519">
    <property type="entry name" value="VITAMIN K EPOXIDE REDUCTASE COMPLEX, SUBUNIT 1"/>
    <property type="match status" value="1"/>
</dbReference>
<accession>A0AA36GSU9</accession>
<keyword evidence="9 12" id="KW-0472">Membrane</keyword>
<dbReference type="Proteomes" id="UP001176961">
    <property type="component" value="Unassembled WGS sequence"/>
</dbReference>
<dbReference type="Pfam" id="PF07884">
    <property type="entry name" value="VKOR"/>
    <property type="match status" value="1"/>
</dbReference>
<gene>
    <name evidence="14" type="ORF">CYNAS_LOCUS9626</name>
</gene>
<comment type="subcellular location">
    <subcellularLocation>
        <location evidence="1">Endoplasmic reticulum membrane</location>
        <topology evidence="1">Multi-pass membrane protein</topology>
    </subcellularLocation>
</comment>
<dbReference type="GO" id="GO:0042373">
    <property type="term" value="P:vitamin K metabolic process"/>
    <property type="evidence" value="ECO:0007669"/>
    <property type="project" value="InterPro"/>
</dbReference>
<organism evidence="14 15">
    <name type="scientific">Cylicocyclus nassatus</name>
    <name type="common">Nematode worm</name>
    <dbReference type="NCBI Taxonomy" id="53992"/>
    <lineage>
        <taxon>Eukaryota</taxon>
        <taxon>Metazoa</taxon>
        <taxon>Ecdysozoa</taxon>
        <taxon>Nematoda</taxon>
        <taxon>Chromadorea</taxon>
        <taxon>Rhabditida</taxon>
        <taxon>Rhabditina</taxon>
        <taxon>Rhabditomorpha</taxon>
        <taxon>Strongyloidea</taxon>
        <taxon>Strongylidae</taxon>
        <taxon>Cylicocyclus</taxon>
    </lineage>
</organism>
<keyword evidence="10" id="KW-1015">Disulfide bond</keyword>
<feature type="transmembrane region" description="Helical" evidence="12">
    <location>
        <begin position="12"/>
        <end position="33"/>
    </location>
</feature>
<evidence type="ECO:0000256" key="6">
    <source>
        <dbReference type="ARBA" id="ARBA00022824"/>
    </source>
</evidence>
<dbReference type="GO" id="GO:0048038">
    <property type="term" value="F:quinone binding"/>
    <property type="evidence" value="ECO:0007669"/>
    <property type="project" value="UniProtKB-KW"/>
</dbReference>
<protein>
    <recommendedName>
        <fullName evidence="3">vitamin-K-epoxide reductase (warfarin-sensitive)</fullName>
        <ecNumber evidence="3">1.17.4.4</ecNumber>
    </recommendedName>
</protein>
<proteinExistence type="inferred from homology"/>
<keyword evidence="6" id="KW-0256">Endoplasmic reticulum</keyword>
<feature type="transmembrane region" description="Helical" evidence="12">
    <location>
        <begin position="135"/>
        <end position="155"/>
    </location>
</feature>
<dbReference type="EC" id="1.17.4.4" evidence="3"/>
<evidence type="ECO:0000256" key="7">
    <source>
        <dbReference type="ARBA" id="ARBA00022989"/>
    </source>
</evidence>
<dbReference type="InterPro" id="IPR012932">
    <property type="entry name" value="VKOR"/>
</dbReference>
<feature type="transmembrane region" description="Helical" evidence="12">
    <location>
        <begin position="109"/>
        <end position="128"/>
    </location>
</feature>
<evidence type="ECO:0000256" key="1">
    <source>
        <dbReference type="ARBA" id="ARBA00004477"/>
    </source>
</evidence>
<dbReference type="CDD" id="cd12917">
    <property type="entry name" value="VKOR_euk"/>
    <property type="match status" value="1"/>
</dbReference>
<keyword evidence="8" id="KW-0560">Oxidoreductase</keyword>
<evidence type="ECO:0000256" key="12">
    <source>
        <dbReference type="SAM" id="Phobius"/>
    </source>
</evidence>
<evidence type="ECO:0000256" key="2">
    <source>
        <dbReference type="ARBA" id="ARBA00006214"/>
    </source>
</evidence>
<keyword evidence="15" id="KW-1185">Reference proteome</keyword>
<reference evidence="14" key="1">
    <citation type="submission" date="2023-07" db="EMBL/GenBank/DDBJ databases">
        <authorList>
            <consortium name="CYATHOMIX"/>
        </authorList>
    </citation>
    <scope>NUCLEOTIDE SEQUENCE</scope>
    <source>
        <strain evidence="14">N/A</strain>
    </source>
</reference>
<comment type="similarity">
    <text evidence="2">Belongs to the VKOR family.</text>
</comment>
<evidence type="ECO:0000313" key="15">
    <source>
        <dbReference type="Proteomes" id="UP001176961"/>
    </source>
</evidence>
<evidence type="ECO:0000256" key="11">
    <source>
        <dbReference type="ARBA" id="ARBA00023284"/>
    </source>
</evidence>
<dbReference type="PANTHER" id="PTHR14519:SF8">
    <property type="entry name" value="VITAMIN K EPOXIDE REDUCTASE COMPLEX SUBUNIT 1"/>
    <property type="match status" value="1"/>
</dbReference>
<evidence type="ECO:0000313" key="14">
    <source>
        <dbReference type="EMBL" id="CAJ0597643.1"/>
    </source>
</evidence>